<dbReference type="SUPFAM" id="SSF56112">
    <property type="entry name" value="Protein kinase-like (PK-like)"/>
    <property type="match status" value="1"/>
</dbReference>
<evidence type="ECO:0000313" key="11">
    <source>
        <dbReference type="Proteomes" id="UP000663868"/>
    </source>
</evidence>
<dbReference type="GO" id="GO:0030832">
    <property type="term" value="P:regulation of actin filament length"/>
    <property type="evidence" value="ECO:0007669"/>
    <property type="project" value="TreeGrafter"/>
</dbReference>
<feature type="non-terminal residue" evidence="10">
    <location>
        <position position="146"/>
    </location>
</feature>
<keyword evidence="6" id="KW-0206">Cytoskeleton</keyword>
<feature type="domain" description="Protein kinase" evidence="9">
    <location>
        <begin position="19"/>
        <end position="146"/>
    </location>
</feature>
<keyword evidence="7" id="KW-0966">Cell projection</keyword>
<organism evidence="10 11">
    <name type="scientific">Adineta steineri</name>
    <dbReference type="NCBI Taxonomy" id="433720"/>
    <lineage>
        <taxon>Eukaryota</taxon>
        <taxon>Metazoa</taxon>
        <taxon>Spiralia</taxon>
        <taxon>Gnathifera</taxon>
        <taxon>Rotifera</taxon>
        <taxon>Eurotatoria</taxon>
        <taxon>Bdelloidea</taxon>
        <taxon>Adinetida</taxon>
        <taxon>Adinetidae</taxon>
        <taxon>Adineta</taxon>
    </lineage>
</organism>
<evidence type="ECO:0000313" key="10">
    <source>
        <dbReference type="EMBL" id="CAF4377125.1"/>
    </source>
</evidence>
<reference evidence="10" key="1">
    <citation type="submission" date="2021-02" db="EMBL/GenBank/DDBJ databases">
        <authorList>
            <person name="Nowell W R."/>
        </authorList>
    </citation>
    <scope>NUCLEOTIDE SEQUENCE</scope>
</reference>
<evidence type="ECO:0000259" key="9">
    <source>
        <dbReference type="PROSITE" id="PS50011"/>
    </source>
</evidence>
<evidence type="ECO:0000256" key="3">
    <source>
        <dbReference type="ARBA" id="ARBA00022490"/>
    </source>
</evidence>
<dbReference type="InterPro" id="IPR000719">
    <property type="entry name" value="Prot_kinase_dom"/>
</dbReference>
<proteinExistence type="predicted"/>
<accession>A0A820ML50</accession>
<dbReference type="GO" id="GO:0003779">
    <property type="term" value="F:actin binding"/>
    <property type="evidence" value="ECO:0007669"/>
    <property type="project" value="UniProtKB-KW"/>
</dbReference>
<keyword evidence="8" id="KW-0547">Nucleotide-binding</keyword>
<dbReference type="GO" id="GO:0000146">
    <property type="term" value="F:microfilament motor activity"/>
    <property type="evidence" value="ECO:0007669"/>
    <property type="project" value="TreeGrafter"/>
</dbReference>
<dbReference type="InterPro" id="IPR052409">
    <property type="entry name" value="Myosin-III_kinase_activity"/>
</dbReference>
<keyword evidence="3" id="KW-0963">Cytoplasm</keyword>
<evidence type="ECO:0000256" key="4">
    <source>
        <dbReference type="ARBA" id="ARBA00022737"/>
    </source>
</evidence>
<dbReference type="PANTHER" id="PTHR46256">
    <property type="entry name" value="AGAP011099-PA"/>
    <property type="match status" value="1"/>
</dbReference>
<evidence type="ECO:0000256" key="6">
    <source>
        <dbReference type="ARBA" id="ARBA00023212"/>
    </source>
</evidence>
<keyword evidence="4" id="KW-0677">Repeat</keyword>
<dbReference type="Proteomes" id="UP000663868">
    <property type="component" value="Unassembled WGS sequence"/>
</dbReference>
<evidence type="ECO:0000256" key="1">
    <source>
        <dbReference type="ARBA" id="ARBA00004245"/>
    </source>
</evidence>
<dbReference type="PANTHER" id="PTHR46256:SF3">
    <property type="entry name" value="MYOSIN MOTOR DOMAIN-CONTAINING PROTEIN"/>
    <property type="match status" value="1"/>
</dbReference>
<dbReference type="GO" id="GO:0005856">
    <property type="term" value="C:cytoskeleton"/>
    <property type="evidence" value="ECO:0007669"/>
    <property type="project" value="UniProtKB-SubCell"/>
</dbReference>
<dbReference type="EMBL" id="CAJOBB010021539">
    <property type="protein sequence ID" value="CAF4377125.1"/>
    <property type="molecule type" value="Genomic_DNA"/>
</dbReference>
<keyword evidence="8" id="KW-0067">ATP-binding</keyword>
<gene>
    <name evidence="10" type="ORF">KXQ929_LOCUS49696</name>
</gene>
<dbReference type="Pfam" id="PF00069">
    <property type="entry name" value="Pkinase"/>
    <property type="match status" value="1"/>
</dbReference>
<dbReference type="AlphaFoldDB" id="A0A820ML50"/>
<evidence type="ECO:0000256" key="7">
    <source>
        <dbReference type="ARBA" id="ARBA00023273"/>
    </source>
</evidence>
<dbReference type="PROSITE" id="PS00107">
    <property type="entry name" value="PROTEIN_KINASE_ATP"/>
    <property type="match status" value="1"/>
</dbReference>
<protein>
    <recommendedName>
        <fullName evidence="9">Protein kinase domain-containing protein</fullName>
    </recommendedName>
</protein>
<dbReference type="Gene3D" id="3.30.200.20">
    <property type="entry name" value="Phosphorylase Kinase, domain 1"/>
    <property type="match status" value="1"/>
</dbReference>
<evidence type="ECO:0000256" key="5">
    <source>
        <dbReference type="ARBA" id="ARBA00023203"/>
    </source>
</evidence>
<comment type="caution">
    <text evidence="10">The sequence shown here is derived from an EMBL/GenBank/DDBJ whole genome shotgun (WGS) entry which is preliminary data.</text>
</comment>
<dbReference type="InterPro" id="IPR011009">
    <property type="entry name" value="Kinase-like_dom_sf"/>
</dbReference>
<sequence>MAASSTIEHDKLPNPNLEWILLDKIGEGTYGQVYRIKFKQSNENTAAAKIIRIENDEISSELENELNILKKISKQDENLPDFIGIFGDYDSSKSARIWFIMELCHLGPITRLIKQIEKKTQLNKSDKEKLIAYSLQSTLKALKYLH</sequence>
<dbReference type="GO" id="GO:0004674">
    <property type="term" value="F:protein serine/threonine kinase activity"/>
    <property type="evidence" value="ECO:0007669"/>
    <property type="project" value="TreeGrafter"/>
</dbReference>
<dbReference type="GO" id="GO:0042995">
    <property type="term" value="C:cell projection"/>
    <property type="evidence" value="ECO:0007669"/>
    <property type="project" value="UniProtKB-SubCell"/>
</dbReference>
<comment type="subcellular location">
    <subcellularLocation>
        <location evidence="2">Cell projection</location>
    </subcellularLocation>
    <subcellularLocation>
        <location evidence="1">Cytoplasm</location>
        <location evidence="1">Cytoskeleton</location>
    </subcellularLocation>
</comment>
<keyword evidence="5" id="KW-0009">Actin-binding</keyword>
<evidence type="ECO:0000256" key="8">
    <source>
        <dbReference type="PROSITE-ProRule" id="PRU10141"/>
    </source>
</evidence>
<dbReference type="PROSITE" id="PS50011">
    <property type="entry name" value="PROTEIN_KINASE_DOM"/>
    <property type="match status" value="1"/>
</dbReference>
<name>A0A820ML50_9BILA</name>
<dbReference type="GO" id="GO:0005524">
    <property type="term" value="F:ATP binding"/>
    <property type="evidence" value="ECO:0007669"/>
    <property type="project" value="UniProtKB-UniRule"/>
</dbReference>
<dbReference type="InterPro" id="IPR017441">
    <property type="entry name" value="Protein_kinase_ATP_BS"/>
</dbReference>
<evidence type="ECO:0000256" key="2">
    <source>
        <dbReference type="ARBA" id="ARBA00004316"/>
    </source>
</evidence>
<feature type="binding site" evidence="8">
    <location>
        <position position="49"/>
    </location>
    <ligand>
        <name>ATP</name>
        <dbReference type="ChEBI" id="CHEBI:30616"/>
    </ligand>
</feature>